<keyword evidence="11" id="KW-0479">Metal-binding</keyword>
<evidence type="ECO:0000256" key="6">
    <source>
        <dbReference type="ARBA" id="ARBA00012401"/>
    </source>
</evidence>
<evidence type="ECO:0000256" key="18">
    <source>
        <dbReference type="ARBA" id="ARBA00023136"/>
    </source>
</evidence>
<dbReference type="SUPFAM" id="SSF56112">
    <property type="entry name" value="Protein kinase-like (PK-like)"/>
    <property type="match status" value="1"/>
</dbReference>
<dbReference type="Pfam" id="PF01064">
    <property type="entry name" value="Activin_recp"/>
    <property type="match status" value="1"/>
</dbReference>
<dbReference type="Gene3D" id="1.10.510.10">
    <property type="entry name" value="Transferase(Phosphotransferase) domain 1"/>
    <property type="match status" value="1"/>
</dbReference>
<evidence type="ECO:0000256" key="11">
    <source>
        <dbReference type="ARBA" id="ARBA00022723"/>
    </source>
</evidence>
<dbReference type="GO" id="GO:0046872">
    <property type="term" value="F:metal ion binding"/>
    <property type="evidence" value="ECO:0007669"/>
    <property type="project" value="UniProtKB-KW"/>
</dbReference>
<keyword evidence="14" id="KW-0418">Kinase</keyword>
<evidence type="ECO:0000256" key="17">
    <source>
        <dbReference type="ARBA" id="ARBA00022989"/>
    </source>
</evidence>
<dbReference type="CDD" id="cd06753">
    <property type="entry name" value="PDZ_PDLIM-like"/>
    <property type="match status" value="1"/>
</dbReference>
<dbReference type="InterPro" id="IPR006643">
    <property type="entry name" value="Zasp-like_motif"/>
</dbReference>
<evidence type="ECO:0000256" key="26">
    <source>
        <dbReference type="SAM" id="Phobius"/>
    </source>
</evidence>
<evidence type="ECO:0000256" key="8">
    <source>
        <dbReference type="ARBA" id="ARBA00022527"/>
    </source>
</evidence>
<keyword evidence="17 26" id="KW-1133">Transmembrane helix</keyword>
<keyword evidence="31" id="KW-1185">Reference proteome</keyword>
<protein>
    <recommendedName>
        <fullName evidence="6">receptor protein serine/threonine kinase</fullName>
        <ecNumber evidence="6">2.7.11.30</ecNumber>
    </recommendedName>
</protein>
<dbReference type="GO" id="GO:0106310">
    <property type="term" value="F:protein serine kinase activity"/>
    <property type="evidence" value="ECO:0007669"/>
    <property type="project" value="RHEA"/>
</dbReference>
<dbReference type="InterPro" id="IPR011009">
    <property type="entry name" value="Kinase-like_dom_sf"/>
</dbReference>
<reference evidence="30 31" key="1">
    <citation type="journal article" date="2019" name="Genome Biol. Evol.">
        <title>Whole-Genome Sequencing of the Giant Devil Catfish, Bagarius yarrelli.</title>
        <authorList>
            <person name="Jiang W."/>
            <person name="Lv Y."/>
            <person name="Cheng L."/>
            <person name="Yang K."/>
            <person name="Chao B."/>
            <person name="Wang X."/>
            <person name="Li Y."/>
            <person name="Pan X."/>
            <person name="You X."/>
            <person name="Zhang Y."/>
            <person name="Yang J."/>
            <person name="Li J."/>
            <person name="Zhang X."/>
            <person name="Liu S."/>
            <person name="Sun C."/>
            <person name="Yang J."/>
            <person name="Shi Q."/>
        </authorList>
    </citation>
    <scope>NUCLEOTIDE SEQUENCE [LARGE SCALE GENOMIC DNA]</scope>
    <source>
        <strain evidence="30">JWS20170419001</strain>
        <tissue evidence="30">Muscle</tissue>
    </source>
</reference>
<dbReference type="Gene3D" id="2.10.60.10">
    <property type="entry name" value="CD59"/>
    <property type="match status" value="1"/>
</dbReference>
<dbReference type="EC" id="2.7.11.30" evidence="6"/>
<keyword evidence="9" id="KW-0808">Transferase</keyword>
<dbReference type="PROSITE" id="PS00107">
    <property type="entry name" value="PROTEIN_KINASE_ATP"/>
    <property type="match status" value="1"/>
</dbReference>
<feature type="region of interest" description="Disordered" evidence="25">
    <location>
        <begin position="81"/>
        <end position="101"/>
    </location>
</feature>
<dbReference type="FunFam" id="2.30.42.10:FF:000019">
    <property type="entry name" value="LIM domain binding 3 isoform 1"/>
    <property type="match status" value="1"/>
</dbReference>
<evidence type="ECO:0000256" key="12">
    <source>
        <dbReference type="ARBA" id="ARBA00022729"/>
    </source>
</evidence>
<feature type="domain" description="Protein kinase" evidence="27">
    <location>
        <begin position="597"/>
        <end position="888"/>
    </location>
</feature>
<sequence>MSNYTITLCGPAPWGFRLQGGKDFNMPLTISRITPGSKAANGNLAQGDIITAIDGVSTEGMTHLEAQNKIKLATTKLSLSMQKSKRPAPVPTATPRMDSPMPVIPHQKVITLFTRTKHLTTGEYVPSFNPIALKDSALSTHKPIEVKGPGGKATIIHAQYNTPISMYSQDAIMDAIAGQAQARGSNMRQVPSLLVKDPLVDSASPVYQAVIKPEDKENELSEWARRAANLQSKSFRILAHITGTEYLQDPDEEALRKSREKFESELKGPRFAKLKNWHHGLSAQILNIQDSSEGFWARFWCRFLKVAWKFPQRGTSCPSTLMNLASPCSLKHHAMLHWLPFQTCPSTPSLYSTKHSAASHPLTGIMKTVAVFFAVFGVLHLVCQTEGGQNPDYVLQGTGVKHGEPKKSQTEDGSTVAPEDAARFLSCYCSGHCPEDATNNTCETNGQCFAIIEEDEHGEAVLTSGCMKYEGSHFQCKDSPNAQTRRTIECCSTDFCNRDLQPTLPPPVIQDPLFVNAHWLTFLISLTLCCFTLIAVTVVCYYRYKLQTERRRYQRDLEHDEAFIPVGESLKDLISQSSTGSGSGLPLLVQRTIAKQIQMVRQIGKGRYGEVWLGRWRGEKVAVKVFFTREETSWFRETEIYQTVLMRHENILGFIAADIKGTGAFTQLFLITDYHENGSLYDYLKFTTLDTQALLKLAYSAACGLCHLHTEIYGTQGKPAIAHRDLKSKNILIKKNGTCCIADLGLAVKYNSDTNEVDVPLSTRMGTRRYMAPEVIDETMNKNQFQAYIMADIYSYGLVVWEMARRCVTGGIVEDYQLPYWDAVPSDPSYEDMREVVCVKGMRPMVSNRWNSDECLRAMLKLMSECWAHNPASRLTALRIKKTLAKMVESQDIKI</sequence>
<dbReference type="SUPFAM" id="SSF50156">
    <property type="entry name" value="PDZ domain-like"/>
    <property type="match status" value="1"/>
</dbReference>
<dbReference type="InterPro" id="IPR031847">
    <property type="entry name" value="PDLI1-4/Zasp-like_mid"/>
</dbReference>
<keyword evidence="12" id="KW-0732">Signal</keyword>
<evidence type="ECO:0000256" key="13">
    <source>
        <dbReference type="ARBA" id="ARBA00022741"/>
    </source>
</evidence>
<keyword evidence="8" id="KW-0723">Serine/threonine-protein kinase</keyword>
<evidence type="ECO:0000256" key="5">
    <source>
        <dbReference type="ARBA" id="ARBA00009605"/>
    </source>
</evidence>
<feature type="domain" description="PDZ" evidence="28">
    <location>
        <begin position="10"/>
        <end position="85"/>
    </location>
</feature>
<keyword evidence="21" id="KW-0464">Manganese</keyword>
<evidence type="ECO:0000256" key="25">
    <source>
        <dbReference type="SAM" id="MobiDB-lite"/>
    </source>
</evidence>
<evidence type="ECO:0000256" key="1">
    <source>
        <dbReference type="ARBA" id="ARBA00001936"/>
    </source>
</evidence>
<comment type="catalytic activity">
    <reaction evidence="22">
        <text>L-threonyl-[protein] + ATP = O-phospho-L-threonyl-[protein] + ADP + H(+)</text>
        <dbReference type="Rhea" id="RHEA:46608"/>
        <dbReference type="Rhea" id="RHEA-COMP:11060"/>
        <dbReference type="Rhea" id="RHEA-COMP:11605"/>
        <dbReference type="ChEBI" id="CHEBI:15378"/>
        <dbReference type="ChEBI" id="CHEBI:30013"/>
        <dbReference type="ChEBI" id="CHEBI:30616"/>
        <dbReference type="ChEBI" id="CHEBI:61977"/>
        <dbReference type="ChEBI" id="CHEBI:456216"/>
        <dbReference type="EC" id="2.7.11.1"/>
    </reaction>
    <physiologicalReaction direction="left-to-right" evidence="22">
        <dbReference type="Rhea" id="RHEA:46609"/>
    </physiologicalReaction>
</comment>
<dbReference type="InterPro" id="IPR001478">
    <property type="entry name" value="PDZ"/>
</dbReference>
<dbReference type="FunFam" id="1.10.510.10:FF:000018">
    <property type="entry name" value="Receptor protein serine/threonine kinase"/>
    <property type="match status" value="1"/>
</dbReference>
<dbReference type="InterPro" id="IPR036034">
    <property type="entry name" value="PDZ_sf"/>
</dbReference>
<evidence type="ECO:0000256" key="9">
    <source>
        <dbReference type="ARBA" id="ARBA00022679"/>
    </source>
</evidence>
<evidence type="ECO:0000259" key="29">
    <source>
        <dbReference type="PROSITE" id="PS51256"/>
    </source>
</evidence>
<evidence type="ECO:0000256" key="23">
    <source>
        <dbReference type="ARBA" id="ARBA00048977"/>
    </source>
</evidence>
<evidence type="ECO:0000256" key="2">
    <source>
        <dbReference type="ARBA" id="ARBA00001946"/>
    </source>
</evidence>
<dbReference type="InterPro" id="IPR008271">
    <property type="entry name" value="Ser/Thr_kinase_AS"/>
</dbReference>
<dbReference type="InterPro" id="IPR000719">
    <property type="entry name" value="Prot_kinase_dom"/>
</dbReference>
<evidence type="ECO:0000256" key="15">
    <source>
        <dbReference type="ARBA" id="ARBA00022840"/>
    </source>
</evidence>
<dbReference type="SMART" id="SM00228">
    <property type="entry name" value="PDZ"/>
    <property type="match status" value="1"/>
</dbReference>
<evidence type="ECO:0000256" key="4">
    <source>
        <dbReference type="ARBA" id="ARBA00004251"/>
    </source>
</evidence>
<name>A0A556TJG4_BAGYA</name>
<dbReference type="PROSITE" id="PS00108">
    <property type="entry name" value="PROTEIN_KINASE_ST"/>
    <property type="match status" value="1"/>
</dbReference>
<gene>
    <name evidence="30" type="ORF">Baya_0862</name>
</gene>
<dbReference type="PROSITE" id="PS50011">
    <property type="entry name" value="PROTEIN_KINASE_DOM"/>
    <property type="match status" value="1"/>
</dbReference>
<evidence type="ECO:0000259" key="27">
    <source>
        <dbReference type="PROSITE" id="PS50011"/>
    </source>
</evidence>
<comment type="subcellular location">
    <subcellularLocation>
        <location evidence="4">Cell membrane</location>
        <topology evidence="4">Single-pass type I membrane protein</topology>
    </subcellularLocation>
    <subcellularLocation>
        <location evidence="3">Cytoplasm</location>
        <location evidence="3">Myofibril</location>
        <location evidence="3">Sarcomere</location>
        <location evidence="3">Z line</location>
    </subcellularLocation>
</comment>
<dbReference type="SUPFAM" id="SSF57302">
    <property type="entry name" value="Snake toxin-like"/>
    <property type="match status" value="1"/>
</dbReference>
<dbReference type="SMART" id="SM00220">
    <property type="entry name" value="S_TKc"/>
    <property type="match status" value="1"/>
</dbReference>
<organism evidence="30 31">
    <name type="scientific">Bagarius yarrelli</name>
    <name type="common">Goonch</name>
    <name type="synonym">Bagrus yarrelli</name>
    <dbReference type="NCBI Taxonomy" id="175774"/>
    <lineage>
        <taxon>Eukaryota</taxon>
        <taxon>Metazoa</taxon>
        <taxon>Chordata</taxon>
        <taxon>Craniata</taxon>
        <taxon>Vertebrata</taxon>
        <taxon>Euteleostomi</taxon>
        <taxon>Actinopterygii</taxon>
        <taxon>Neopterygii</taxon>
        <taxon>Teleostei</taxon>
        <taxon>Ostariophysi</taxon>
        <taxon>Siluriformes</taxon>
        <taxon>Sisoridae</taxon>
        <taxon>Sisorinae</taxon>
        <taxon>Bagarius</taxon>
    </lineage>
</organism>
<dbReference type="GO" id="GO:0005524">
    <property type="term" value="F:ATP binding"/>
    <property type="evidence" value="ECO:0007669"/>
    <property type="project" value="UniProtKB-UniRule"/>
</dbReference>
<evidence type="ECO:0000313" key="31">
    <source>
        <dbReference type="Proteomes" id="UP000319801"/>
    </source>
</evidence>
<dbReference type="Gene3D" id="3.30.200.20">
    <property type="entry name" value="Phosphorylase Kinase, domain 1"/>
    <property type="match status" value="1"/>
</dbReference>
<dbReference type="EMBL" id="VCAZ01000002">
    <property type="protein sequence ID" value="TSK14879.1"/>
    <property type="molecule type" value="Genomic_DNA"/>
</dbReference>
<dbReference type="Pfam" id="PF15936">
    <property type="entry name" value="DUF4749"/>
    <property type="match status" value="1"/>
</dbReference>
<accession>A0A556TJG4</accession>
<evidence type="ECO:0000256" key="19">
    <source>
        <dbReference type="ARBA" id="ARBA00023157"/>
    </source>
</evidence>
<evidence type="ECO:0000256" key="22">
    <source>
        <dbReference type="ARBA" id="ARBA00048659"/>
    </source>
</evidence>
<evidence type="ECO:0000256" key="16">
    <source>
        <dbReference type="ARBA" id="ARBA00022842"/>
    </source>
</evidence>
<comment type="similarity">
    <text evidence="5">Belongs to the protein kinase superfamily. TKL Ser/Thr protein kinase family. TGFB receptor subfamily.</text>
</comment>
<evidence type="ECO:0000259" key="28">
    <source>
        <dbReference type="PROSITE" id="PS50106"/>
    </source>
</evidence>
<dbReference type="Proteomes" id="UP000319801">
    <property type="component" value="Unassembled WGS sequence"/>
</dbReference>
<dbReference type="SMART" id="SM00467">
    <property type="entry name" value="GS"/>
    <property type="match status" value="1"/>
</dbReference>
<dbReference type="InterPro" id="IPR045860">
    <property type="entry name" value="Snake_toxin-like_sf"/>
</dbReference>
<evidence type="ECO:0000256" key="14">
    <source>
        <dbReference type="ARBA" id="ARBA00022777"/>
    </source>
</evidence>
<evidence type="ECO:0000256" key="3">
    <source>
        <dbReference type="ARBA" id="ARBA00004216"/>
    </source>
</evidence>
<keyword evidence="19" id="KW-1015">Disulfide bond</keyword>
<comment type="cofactor">
    <cofactor evidence="2">
        <name>Mg(2+)</name>
        <dbReference type="ChEBI" id="CHEBI:18420"/>
    </cofactor>
</comment>
<dbReference type="InterPro" id="IPR001245">
    <property type="entry name" value="Ser-Thr/Tyr_kinase_cat_dom"/>
</dbReference>
<dbReference type="GO" id="GO:0071363">
    <property type="term" value="P:cellular response to growth factor stimulus"/>
    <property type="evidence" value="ECO:0007669"/>
    <property type="project" value="TreeGrafter"/>
</dbReference>
<keyword evidence="16" id="KW-0460">Magnesium</keyword>
<dbReference type="Pfam" id="PF07714">
    <property type="entry name" value="PK_Tyr_Ser-Thr"/>
    <property type="match status" value="1"/>
</dbReference>
<comment type="catalytic activity">
    <reaction evidence="23">
        <text>L-seryl-[protein] + ATP = O-phospho-L-seryl-[protein] + ADP + H(+)</text>
        <dbReference type="Rhea" id="RHEA:17989"/>
        <dbReference type="Rhea" id="RHEA-COMP:9863"/>
        <dbReference type="Rhea" id="RHEA-COMP:11604"/>
        <dbReference type="ChEBI" id="CHEBI:15378"/>
        <dbReference type="ChEBI" id="CHEBI:29999"/>
        <dbReference type="ChEBI" id="CHEBI:30616"/>
        <dbReference type="ChEBI" id="CHEBI:83421"/>
        <dbReference type="ChEBI" id="CHEBI:456216"/>
        <dbReference type="EC" id="2.7.11.1"/>
    </reaction>
    <physiologicalReaction direction="left-to-right" evidence="23">
        <dbReference type="Rhea" id="RHEA:17990"/>
    </physiologicalReaction>
</comment>
<dbReference type="PANTHER" id="PTHR23255:SF50">
    <property type="entry name" value="BONE MORPHOGENETIC PROTEIN RECEPTOR TYPE-1A"/>
    <property type="match status" value="1"/>
</dbReference>
<keyword evidence="10 26" id="KW-0812">Transmembrane</keyword>
<proteinExistence type="inferred from homology"/>
<dbReference type="GO" id="GO:0004675">
    <property type="term" value="F:transmembrane receptor protein serine/threonine kinase activity"/>
    <property type="evidence" value="ECO:0007669"/>
    <property type="project" value="UniProtKB-EC"/>
</dbReference>
<dbReference type="PROSITE" id="PS50106">
    <property type="entry name" value="PDZ"/>
    <property type="match status" value="1"/>
</dbReference>
<evidence type="ECO:0000313" key="30">
    <source>
        <dbReference type="EMBL" id="TSK14879.1"/>
    </source>
</evidence>
<dbReference type="PROSITE" id="PS51256">
    <property type="entry name" value="GS"/>
    <property type="match status" value="1"/>
</dbReference>
<dbReference type="InterPro" id="IPR000333">
    <property type="entry name" value="TGFB_receptor"/>
</dbReference>
<dbReference type="Gene3D" id="2.30.42.10">
    <property type="match status" value="1"/>
</dbReference>
<dbReference type="InterPro" id="IPR000472">
    <property type="entry name" value="Activin_recp"/>
</dbReference>
<dbReference type="FunFam" id="2.10.60.10:FF:000001">
    <property type="entry name" value="Receptor protein serine/threonine kinase"/>
    <property type="match status" value="1"/>
</dbReference>
<dbReference type="GO" id="GO:0043235">
    <property type="term" value="C:receptor complex"/>
    <property type="evidence" value="ECO:0007669"/>
    <property type="project" value="TreeGrafter"/>
</dbReference>
<dbReference type="GO" id="GO:0030018">
    <property type="term" value="C:Z disc"/>
    <property type="evidence" value="ECO:0007669"/>
    <property type="project" value="UniProtKB-SubCell"/>
</dbReference>
<evidence type="ECO:0000256" key="20">
    <source>
        <dbReference type="ARBA" id="ARBA00023170"/>
    </source>
</evidence>
<keyword evidence="20 30" id="KW-0675">Receptor</keyword>
<dbReference type="GO" id="GO:0005886">
    <property type="term" value="C:plasma membrane"/>
    <property type="evidence" value="ECO:0007669"/>
    <property type="project" value="UniProtKB-SubCell"/>
</dbReference>
<keyword evidence="13 24" id="KW-0547">Nucleotide-binding</keyword>
<comment type="caution">
    <text evidence="30">The sequence shown here is derived from an EMBL/GenBank/DDBJ whole genome shotgun (WGS) entry which is preliminary data.</text>
</comment>
<dbReference type="Pfam" id="PF00595">
    <property type="entry name" value="PDZ"/>
    <property type="match status" value="1"/>
</dbReference>
<keyword evidence="18 26" id="KW-0472">Membrane</keyword>
<dbReference type="SMART" id="SM00735">
    <property type="entry name" value="ZM"/>
    <property type="match status" value="1"/>
</dbReference>
<dbReference type="FunFam" id="3.30.200.20:FF:000055">
    <property type="entry name" value="Receptor protein serine/threonine kinase"/>
    <property type="match status" value="1"/>
</dbReference>
<dbReference type="InterPro" id="IPR003605">
    <property type="entry name" value="GS_dom"/>
</dbReference>
<evidence type="ECO:0000256" key="21">
    <source>
        <dbReference type="ARBA" id="ARBA00023211"/>
    </source>
</evidence>
<feature type="domain" description="GS" evidence="29">
    <location>
        <begin position="568"/>
        <end position="596"/>
    </location>
</feature>
<keyword evidence="15 24" id="KW-0067">ATP-binding</keyword>
<dbReference type="InterPro" id="IPR017441">
    <property type="entry name" value="Protein_kinase_ATP_BS"/>
</dbReference>
<keyword evidence="7" id="KW-1003">Cell membrane</keyword>
<comment type="cofactor">
    <cofactor evidence="1">
        <name>Mn(2+)</name>
        <dbReference type="ChEBI" id="CHEBI:29035"/>
    </cofactor>
</comment>
<dbReference type="Pfam" id="PF08515">
    <property type="entry name" value="TGF_beta_GS"/>
    <property type="match status" value="1"/>
</dbReference>
<dbReference type="OrthoDB" id="69842at2759"/>
<dbReference type="AlphaFoldDB" id="A0A556TJG4"/>
<feature type="binding site" evidence="24">
    <location>
        <position position="624"/>
    </location>
    <ligand>
        <name>ATP</name>
        <dbReference type="ChEBI" id="CHEBI:30616"/>
    </ligand>
</feature>
<feature type="transmembrane region" description="Helical" evidence="26">
    <location>
        <begin position="519"/>
        <end position="542"/>
    </location>
</feature>
<dbReference type="CDD" id="cd23612">
    <property type="entry name" value="TFP_LU_ECD_BMPR1A"/>
    <property type="match status" value="1"/>
</dbReference>
<evidence type="ECO:0000256" key="7">
    <source>
        <dbReference type="ARBA" id="ARBA00022475"/>
    </source>
</evidence>
<evidence type="ECO:0000256" key="24">
    <source>
        <dbReference type="PROSITE-ProRule" id="PRU10141"/>
    </source>
</evidence>
<evidence type="ECO:0000256" key="10">
    <source>
        <dbReference type="ARBA" id="ARBA00022692"/>
    </source>
</evidence>
<dbReference type="PANTHER" id="PTHR23255">
    <property type="entry name" value="TRANSFORMING GROWTH FACTOR-BETA RECEPTOR TYPE I AND II"/>
    <property type="match status" value="1"/>
</dbReference>